<protein>
    <submittedName>
        <fullName evidence="7">Uncharacterized protein</fullName>
    </submittedName>
</protein>
<feature type="domain" description="O-methyltransferase C-terminal" evidence="5">
    <location>
        <begin position="231"/>
        <end position="386"/>
    </location>
</feature>
<organism evidence="7 8">
    <name type="scientific">Aspergillus mulundensis</name>
    <dbReference type="NCBI Taxonomy" id="1810919"/>
    <lineage>
        <taxon>Eukaryota</taxon>
        <taxon>Fungi</taxon>
        <taxon>Dikarya</taxon>
        <taxon>Ascomycota</taxon>
        <taxon>Pezizomycotina</taxon>
        <taxon>Eurotiomycetes</taxon>
        <taxon>Eurotiomycetidae</taxon>
        <taxon>Eurotiales</taxon>
        <taxon>Aspergillaceae</taxon>
        <taxon>Aspergillus</taxon>
        <taxon>Aspergillus subgen. Nidulantes</taxon>
    </lineage>
</organism>
<dbReference type="GO" id="GO:0046983">
    <property type="term" value="F:protein dimerization activity"/>
    <property type="evidence" value="ECO:0007669"/>
    <property type="project" value="InterPro"/>
</dbReference>
<accession>A0A3D8RJL5</accession>
<feature type="domain" description="O-methyltransferase dimerisation" evidence="6">
    <location>
        <begin position="75"/>
        <end position="140"/>
    </location>
</feature>
<dbReference type="GeneID" id="38117275"/>
<evidence type="ECO:0000313" key="8">
    <source>
        <dbReference type="Proteomes" id="UP000256690"/>
    </source>
</evidence>
<evidence type="ECO:0000256" key="4">
    <source>
        <dbReference type="PIRSR" id="PIRSR005739-1"/>
    </source>
</evidence>
<dbReference type="OrthoDB" id="1535081at2759"/>
<dbReference type="Gene3D" id="1.10.10.10">
    <property type="entry name" value="Winged helix-like DNA-binding domain superfamily/Winged helix DNA-binding domain"/>
    <property type="match status" value="1"/>
</dbReference>
<dbReference type="AlphaFoldDB" id="A0A3D8RJL5"/>
<dbReference type="InterPro" id="IPR012967">
    <property type="entry name" value="COMT_dimerisation"/>
</dbReference>
<evidence type="ECO:0000256" key="2">
    <source>
        <dbReference type="ARBA" id="ARBA00022679"/>
    </source>
</evidence>
<evidence type="ECO:0000256" key="3">
    <source>
        <dbReference type="ARBA" id="ARBA00022691"/>
    </source>
</evidence>
<feature type="active site" description="Proton acceptor" evidence="4">
    <location>
        <position position="316"/>
    </location>
</feature>
<evidence type="ECO:0000259" key="6">
    <source>
        <dbReference type="Pfam" id="PF08100"/>
    </source>
</evidence>
<keyword evidence="8" id="KW-1185">Reference proteome</keyword>
<comment type="caution">
    <text evidence="7">The sequence shown here is derived from an EMBL/GenBank/DDBJ whole genome shotgun (WGS) entry which is preliminary data.</text>
</comment>
<keyword evidence="1" id="KW-0489">Methyltransferase</keyword>
<dbReference type="InterPro" id="IPR036388">
    <property type="entry name" value="WH-like_DNA-bd_sf"/>
</dbReference>
<dbReference type="Pfam" id="PF00891">
    <property type="entry name" value="Methyltransf_2"/>
    <property type="match status" value="1"/>
</dbReference>
<sequence>MSLSNIINNTNGANGAAHDPLDSLLESVTASVHAFKTGRQERDRVAALKAAQELVRSLHQPKDNVYHLVYSPTQAMCVRMGIDLEIFTTLSKSTEPLSLKDLAAVKGANPLITERILRVLAGIGYVEEHDVHLYKATRMTQQMADRDSVAVVKFIYDYGMSTVAKIPEFLRSHNYQFVDGLTSGPWNYAMGHEEVIWNWFGADPERLDVSSSFMEADRGSRPSWVEWCSLPAQLVKTFDDTSKDVFMVDVAGGRGHDLRTFMDKFPDVKGNFILEDMGHVIEQSVEGLQAEKIAFDLFREQPIKGAHVYYMKFILHDWSDDQCHQILTRIGEAMRPGSKLIIEEFILPEKDCPMLSAMWDWEMMVFCNSLERSETHWTKVLSEAGFTAKFYYPPGDGQGIIEAELK</sequence>
<dbReference type="EMBL" id="PVWQ01000008">
    <property type="protein sequence ID" value="RDW74243.1"/>
    <property type="molecule type" value="Genomic_DNA"/>
</dbReference>
<dbReference type="GO" id="GO:0044550">
    <property type="term" value="P:secondary metabolite biosynthetic process"/>
    <property type="evidence" value="ECO:0007669"/>
    <property type="project" value="UniProtKB-ARBA"/>
</dbReference>
<dbReference type="InterPro" id="IPR036390">
    <property type="entry name" value="WH_DNA-bd_sf"/>
</dbReference>
<evidence type="ECO:0000256" key="1">
    <source>
        <dbReference type="ARBA" id="ARBA00022603"/>
    </source>
</evidence>
<dbReference type="Pfam" id="PF08100">
    <property type="entry name" value="Dimerisation"/>
    <property type="match status" value="1"/>
</dbReference>
<dbReference type="Proteomes" id="UP000256690">
    <property type="component" value="Unassembled WGS sequence"/>
</dbReference>
<evidence type="ECO:0000313" key="7">
    <source>
        <dbReference type="EMBL" id="RDW74243.1"/>
    </source>
</evidence>
<keyword evidence="2" id="KW-0808">Transferase</keyword>
<dbReference type="PANTHER" id="PTHR43712:SF1">
    <property type="entry name" value="HYPOTHETICAL O-METHYLTRANSFERASE (EUROFUNG)-RELATED"/>
    <property type="match status" value="1"/>
</dbReference>
<dbReference type="PANTHER" id="PTHR43712">
    <property type="entry name" value="PUTATIVE (AFU_ORTHOLOGUE AFUA_4G14580)-RELATED"/>
    <property type="match status" value="1"/>
</dbReference>
<dbReference type="InterPro" id="IPR016461">
    <property type="entry name" value="COMT-like"/>
</dbReference>
<dbReference type="PROSITE" id="PS51683">
    <property type="entry name" value="SAM_OMT_II"/>
    <property type="match status" value="1"/>
</dbReference>
<reference evidence="7 8" key="1">
    <citation type="journal article" date="2018" name="IMA Fungus">
        <title>IMA Genome-F 9: Draft genome sequence of Annulohypoxylon stygium, Aspergillus mulundensis, Berkeleyomyces basicola (syn. Thielaviopsis basicola), Ceratocystis smalleyi, two Cercospora beticola strains, Coleophoma cylindrospora, Fusarium fracticaudum, Phialophora cf. hyalina, and Morchella septimelata.</title>
        <authorList>
            <person name="Wingfield B.D."/>
            <person name="Bills G.F."/>
            <person name="Dong Y."/>
            <person name="Huang W."/>
            <person name="Nel W.J."/>
            <person name="Swalarsk-Parry B.S."/>
            <person name="Vaghefi N."/>
            <person name="Wilken P.M."/>
            <person name="An Z."/>
            <person name="de Beer Z.W."/>
            <person name="De Vos L."/>
            <person name="Chen L."/>
            <person name="Duong T.A."/>
            <person name="Gao Y."/>
            <person name="Hammerbacher A."/>
            <person name="Kikkert J.R."/>
            <person name="Li Y."/>
            <person name="Li H."/>
            <person name="Li K."/>
            <person name="Li Q."/>
            <person name="Liu X."/>
            <person name="Ma X."/>
            <person name="Naidoo K."/>
            <person name="Pethybridge S.J."/>
            <person name="Sun J."/>
            <person name="Steenkamp E.T."/>
            <person name="van der Nest M.A."/>
            <person name="van Wyk S."/>
            <person name="Wingfield M.J."/>
            <person name="Xiong C."/>
            <person name="Yue Q."/>
            <person name="Zhang X."/>
        </authorList>
    </citation>
    <scope>NUCLEOTIDE SEQUENCE [LARGE SCALE GENOMIC DNA]</scope>
    <source>
        <strain evidence="7 8">DSM 5745</strain>
    </source>
</reference>
<name>A0A3D8RJL5_9EURO</name>
<dbReference type="RefSeq" id="XP_026602011.1">
    <property type="nucleotide sequence ID" value="XM_026748921.1"/>
</dbReference>
<keyword evidence="3" id="KW-0949">S-adenosyl-L-methionine</keyword>
<evidence type="ECO:0000259" key="5">
    <source>
        <dbReference type="Pfam" id="PF00891"/>
    </source>
</evidence>
<dbReference type="SUPFAM" id="SSF46785">
    <property type="entry name" value="Winged helix' DNA-binding domain"/>
    <property type="match status" value="1"/>
</dbReference>
<dbReference type="InterPro" id="IPR001077">
    <property type="entry name" value="COMT_C"/>
</dbReference>
<proteinExistence type="predicted"/>
<dbReference type="PIRSF" id="PIRSF005739">
    <property type="entry name" value="O-mtase"/>
    <property type="match status" value="1"/>
</dbReference>
<dbReference type="GO" id="GO:0008171">
    <property type="term" value="F:O-methyltransferase activity"/>
    <property type="evidence" value="ECO:0007669"/>
    <property type="project" value="InterPro"/>
</dbReference>
<dbReference type="GO" id="GO:0032259">
    <property type="term" value="P:methylation"/>
    <property type="evidence" value="ECO:0007669"/>
    <property type="project" value="UniProtKB-KW"/>
</dbReference>
<gene>
    <name evidence="7" type="ORF">DSM5745_06905</name>
</gene>
<dbReference type="SUPFAM" id="SSF53335">
    <property type="entry name" value="S-adenosyl-L-methionine-dependent methyltransferases"/>
    <property type="match status" value="1"/>
</dbReference>
<dbReference type="InterPro" id="IPR029063">
    <property type="entry name" value="SAM-dependent_MTases_sf"/>
</dbReference>
<dbReference type="Gene3D" id="3.40.50.150">
    <property type="entry name" value="Vaccinia Virus protein VP39"/>
    <property type="match status" value="1"/>
</dbReference>